<evidence type="ECO:0000256" key="1">
    <source>
        <dbReference type="SAM" id="Phobius"/>
    </source>
</evidence>
<protein>
    <submittedName>
        <fullName evidence="2">CLUMA_CG009979, isoform A</fullName>
    </submittedName>
</protein>
<accession>A0A1J1I905</accession>
<sequence>MVKRPVKKPSKFRQLTPVIKTIFLAAFVAYISIFVADFVTKYSIQIKPRNETMNVANSTVNATETAAVVHVAGPRKPKYWFYMAKGYMWIFFSVDNVLKKLGLEKIEVDVNRHRAVHMDWDLLWTYDYHSEINIDFKKLKYHQKINHIPGNYVLCMKDYLAVNTKSKYIAPAFNNSESLEEYANEHPNARFVQKLWSNRGVSLKNASEINFKMFGSGYKYFAQLYIENPLLIDGYKFDFGIYVLVASLEPLRVYFYEKNTLIRLCGKKYDPNNYEDLDTYVIGDVCQFPWDIDVLSVYYNQSYTYKEAMNAYFTKNGYNVSKIWWQVEDCIREIILNSESSFNHWVKQYPFKYSFFELYRFDFMLDNDLNLYLLEVNQSPNVNPSVRLARDRRMFENLLFDSFTLLGVGSYIKNKTNFEFGGDLEEQMICHRDSITVRPETCVNKPCNETCDPEECDLCWDCLSNNQRHDLHLAYREAKHRGTMKRIFPPPKVCLSSFGETWRKIPEGSYASQCSTHKVVPGNV</sequence>
<dbReference type="PANTHER" id="PTHR47113">
    <property type="entry name" value="LD09343P"/>
    <property type="match status" value="1"/>
</dbReference>
<dbReference type="AlphaFoldDB" id="A0A1J1I905"/>
<evidence type="ECO:0000313" key="2">
    <source>
        <dbReference type="EMBL" id="CRK96757.1"/>
    </source>
</evidence>
<dbReference type="PROSITE" id="PS51221">
    <property type="entry name" value="TTL"/>
    <property type="match status" value="1"/>
</dbReference>
<dbReference type="SUPFAM" id="SSF56059">
    <property type="entry name" value="Glutathione synthetase ATP-binding domain-like"/>
    <property type="match status" value="1"/>
</dbReference>
<gene>
    <name evidence="2" type="ORF">CLUMA_CG009979</name>
</gene>
<keyword evidence="1" id="KW-0812">Transmembrane</keyword>
<dbReference type="Proteomes" id="UP000183832">
    <property type="component" value="Unassembled WGS sequence"/>
</dbReference>
<keyword evidence="3" id="KW-1185">Reference proteome</keyword>
<dbReference type="Pfam" id="PF03133">
    <property type="entry name" value="TTL"/>
    <property type="match status" value="1"/>
</dbReference>
<keyword evidence="1" id="KW-1133">Transmembrane helix</keyword>
<dbReference type="PANTHER" id="PTHR47113:SF1">
    <property type="entry name" value="LD09343P"/>
    <property type="match status" value="1"/>
</dbReference>
<dbReference type="OrthoDB" id="202825at2759"/>
<evidence type="ECO:0000313" key="3">
    <source>
        <dbReference type="Proteomes" id="UP000183832"/>
    </source>
</evidence>
<keyword evidence="1" id="KW-0472">Membrane</keyword>
<name>A0A1J1I905_9DIPT</name>
<feature type="transmembrane region" description="Helical" evidence="1">
    <location>
        <begin position="21"/>
        <end position="39"/>
    </location>
</feature>
<dbReference type="InterPro" id="IPR053317">
    <property type="entry name" value="Tubulin_polyglutamylase"/>
</dbReference>
<reference evidence="2 3" key="1">
    <citation type="submission" date="2015-04" db="EMBL/GenBank/DDBJ databases">
        <authorList>
            <person name="Syromyatnikov M.Y."/>
            <person name="Popov V.N."/>
        </authorList>
    </citation>
    <scope>NUCLEOTIDE SEQUENCE [LARGE SCALE GENOMIC DNA]</scope>
</reference>
<dbReference type="EMBL" id="CVRI01000044">
    <property type="protein sequence ID" value="CRK96757.1"/>
    <property type="molecule type" value="Genomic_DNA"/>
</dbReference>
<dbReference type="Gene3D" id="3.30.470.20">
    <property type="entry name" value="ATP-grasp fold, B domain"/>
    <property type="match status" value="1"/>
</dbReference>
<organism evidence="2 3">
    <name type="scientific">Clunio marinus</name>
    <dbReference type="NCBI Taxonomy" id="568069"/>
    <lineage>
        <taxon>Eukaryota</taxon>
        <taxon>Metazoa</taxon>
        <taxon>Ecdysozoa</taxon>
        <taxon>Arthropoda</taxon>
        <taxon>Hexapoda</taxon>
        <taxon>Insecta</taxon>
        <taxon>Pterygota</taxon>
        <taxon>Neoptera</taxon>
        <taxon>Endopterygota</taxon>
        <taxon>Diptera</taxon>
        <taxon>Nematocera</taxon>
        <taxon>Chironomoidea</taxon>
        <taxon>Chironomidae</taxon>
        <taxon>Clunio</taxon>
    </lineage>
</organism>
<proteinExistence type="predicted"/>
<dbReference type="InterPro" id="IPR004344">
    <property type="entry name" value="TTL/TTLL_fam"/>
</dbReference>